<protein>
    <submittedName>
        <fullName evidence="5">Aldehyde dehydrogenase family protein</fullName>
    </submittedName>
</protein>
<keyword evidence="1 3" id="KW-0560">Oxidoreductase</keyword>
<keyword evidence="6" id="KW-1185">Reference proteome</keyword>
<feature type="active site" evidence="2">
    <location>
        <position position="255"/>
    </location>
</feature>
<dbReference type="SUPFAM" id="SSF53720">
    <property type="entry name" value="ALDH-like"/>
    <property type="match status" value="1"/>
</dbReference>
<gene>
    <name evidence="5" type="ORF">IDM40_27245</name>
</gene>
<dbReference type="PANTHER" id="PTHR11699">
    <property type="entry name" value="ALDEHYDE DEHYDROGENASE-RELATED"/>
    <property type="match status" value="1"/>
</dbReference>
<dbReference type="PROSITE" id="PS00687">
    <property type="entry name" value="ALDEHYDE_DEHYDR_GLU"/>
    <property type="match status" value="1"/>
</dbReference>
<evidence type="ECO:0000256" key="1">
    <source>
        <dbReference type="ARBA" id="ARBA00023002"/>
    </source>
</evidence>
<accession>A0ABR9PEU5</accession>
<evidence type="ECO:0000313" key="6">
    <source>
        <dbReference type="Proteomes" id="UP000806528"/>
    </source>
</evidence>
<comment type="similarity">
    <text evidence="3">Belongs to the aldehyde dehydrogenase family.</text>
</comment>
<dbReference type="EMBL" id="JADBGI010000043">
    <property type="protein sequence ID" value="MBE3002366.1"/>
    <property type="molecule type" value="Genomic_DNA"/>
</dbReference>
<evidence type="ECO:0000256" key="2">
    <source>
        <dbReference type="PROSITE-ProRule" id="PRU10007"/>
    </source>
</evidence>
<dbReference type="RefSeq" id="WP_193124949.1">
    <property type="nucleotide sequence ID" value="NZ_JADBGI010000043.1"/>
</dbReference>
<dbReference type="Gene3D" id="3.40.309.10">
    <property type="entry name" value="Aldehyde Dehydrogenase, Chain A, domain 2"/>
    <property type="match status" value="1"/>
</dbReference>
<comment type="caution">
    <text evidence="5">The sequence shown here is derived from an EMBL/GenBank/DDBJ whole genome shotgun (WGS) entry which is preliminary data.</text>
</comment>
<dbReference type="InterPro" id="IPR016160">
    <property type="entry name" value="Ald_DH_CS_CYS"/>
</dbReference>
<evidence type="ECO:0000313" key="5">
    <source>
        <dbReference type="EMBL" id="MBE3002366.1"/>
    </source>
</evidence>
<dbReference type="InterPro" id="IPR029510">
    <property type="entry name" value="Ald_DH_CS_GLU"/>
</dbReference>
<organism evidence="5 6">
    <name type="scientific">Nocardiopsis coralli</name>
    <dbReference type="NCBI Taxonomy" id="2772213"/>
    <lineage>
        <taxon>Bacteria</taxon>
        <taxon>Bacillati</taxon>
        <taxon>Actinomycetota</taxon>
        <taxon>Actinomycetes</taxon>
        <taxon>Streptosporangiales</taxon>
        <taxon>Nocardiopsidaceae</taxon>
        <taxon>Nocardiopsis</taxon>
    </lineage>
</organism>
<proteinExistence type="inferred from homology"/>
<name>A0ABR9PEU5_9ACTN</name>
<dbReference type="Gene3D" id="3.40.605.10">
    <property type="entry name" value="Aldehyde Dehydrogenase, Chain A, domain 1"/>
    <property type="match status" value="1"/>
</dbReference>
<evidence type="ECO:0000256" key="3">
    <source>
        <dbReference type="RuleBase" id="RU003345"/>
    </source>
</evidence>
<dbReference type="InterPro" id="IPR015590">
    <property type="entry name" value="Aldehyde_DH_dom"/>
</dbReference>
<evidence type="ECO:0000259" key="4">
    <source>
        <dbReference type="Pfam" id="PF00171"/>
    </source>
</evidence>
<dbReference type="Pfam" id="PF00171">
    <property type="entry name" value="Aldedh"/>
    <property type="match status" value="1"/>
</dbReference>
<feature type="domain" description="Aldehyde dehydrogenase" evidence="4">
    <location>
        <begin position="17"/>
        <end position="478"/>
    </location>
</feature>
<dbReference type="PROSITE" id="PS00070">
    <property type="entry name" value="ALDEHYDE_DEHYDR_CYS"/>
    <property type="match status" value="1"/>
</dbReference>
<dbReference type="InterPro" id="IPR016163">
    <property type="entry name" value="Ald_DH_C"/>
</dbReference>
<dbReference type="InterPro" id="IPR016162">
    <property type="entry name" value="Ald_DH_N"/>
</dbReference>
<reference evidence="5 6" key="1">
    <citation type="submission" date="2020-09" db="EMBL/GenBank/DDBJ databases">
        <title>Diversity and distribution of actinomycetes associated with coral in the coast of Hainan.</title>
        <authorList>
            <person name="Li F."/>
        </authorList>
    </citation>
    <scope>NUCLEOTIDE SEQUENCE [LARGE SCALE GENOMIC DNA]</scope>
    <source>
        <strain evidence="5 6">HNM0947</strain>
    </source>
</reference>
<dbReference type="InterPro" id="IPR016161">
    <property type="entry name" value="Ald_DH/histidinol_DH"/>
</dbReference>
<dbReference type="Proteomes" id="UP000806528">
    <property type="component" value="Unassembled WGS sequence"/>
</dbReference>
<sequence>MHPHIDLRTDMLIDGEWIPGSGGGAIPTYDPGTGAVITEVPEAGEADVAAAVDAASRAFGSPEWADMLPAARAKLMLNLADLLEADADAFARLETTDQGQPLGVSSGFAVPNAVEHLRYYAGWATKITGITTPLSVPDVDHRTHREPLGVCALITPWNFPLMILMWKLAPALATGNTVVIKPAEQTPLTTLRLAGLVRRAGIPDGVVNVVTGGPEVGRALVRHPAVAKVSFTGSTGVGREIAAEAGRELKHVSLELGGKAPSVITADADIDAAVRGNLMGGLLNSGQVCAAYTRFYVDSARHDEFAEKLAAGAAAMKLGHGLTDGTDMGPVVSAEQRDLAEDYVRIGRDVDGAHLHDRAPAEGEGYFVPPAVFSGVTDGMRIAREEIFGPVLSVLPYDDPDELTARANDTDYGLAAVVWSRDIGVANRLASRIRAGTVWINMPPALDAAASWGGMKASGLGREMGWSAIEAFTQVKSVWTHLG</sequence>